<evidence type="ECO:0000256" key="5">
    <source>
        <dbReference type="ARBA" id="ARBA00023237"/>
    </source>
</evidence>
<evidence type="ECO:0000256" key="6">
    <source>
        <dbReference type="SAM" id="MobiDB-lite"/>
    </source>
</evidence>
<evidence type="ECO:0000313" key="10">
    <source>
        <dbReference type="Proteomes" id="UP000183200"/>
    </source>
</evidence>
<organism evidence="9 10">
    <name type="scientific">Pedobacter steynii</name>
    <dbReference type="NCBI Taxonomy" id="430522"/>
    <lineage>
        <taxon>Bacteria</taxon>
        <taxon>Pseudomonadati</taxon>
        <taxon>Bacteroidota</taxon>
        <taxon>Sphingobacteriia</taxon>
        <taxon>Sphingobacteriales</taxon>
        <taxon>Sphingobacteriaceae</taxon>
        <taxon>Pedobacter</taxon>
    </lineage>
</organism>
<dbReference type="Proteomes" id="UP000183200">
    <property type="component" value="Unassembled WGS sequence"/>
</dbReference>
<evidence type="ECO:0000256" key="3">
    <source>
        <dbReference type="ARBA" id="ARBA00022729"/>
    </source>
</evidence>
<keyword evidence="10" id="KW-1185">Reference proteome</keyword>
<dbReference type="PROSITE" id="PS51257">
    <property type="entry name" value="PROKAR_LIPOPROTEIN"/>
    <property type="match status" value="1"/>
</dbReference>
<feature type="region of interest" description="Disordered" evidence="6">
    <location>
        <begin position="290"/>
        <end position="310"/>
    </location>
</feature>
<dbReference type="GO" id="GO:0009279">
    <property type="term" value="C:cell outer membrane"/>
    <property type="evidence" value="ECO:0007669"/>
    <property type="project" value="UniProtKB-SubCell"/>
</dbReference>
<reference evidence="10" key="1">
    <citation type="submission" date="2016-10" db="EMBL/GenBank/DDBJ databases">
        <authorList>
            <person name="Varghese N."/>
            <person name="Submissions S."/>
        </authorList>
    </citation>
    <scope>NUCLEOTIDE SEQUENCE [LARGE SCALE GENOMIC DNA]</scope>
    <source>
        <strain evidence="10">DSM 19110</strain>
    </source>
</reference>
<comment type="similarity">
    <text evidence="2">Belongs to the SusD family.</text>
</comment>
<accession>A0A1G9JV43</accession>
<sequence>MNLPISKYTLAILFTGLLGLSSCQKDFLDRKPMNLISEADLWNDPDLIKMSLNEFYSFMNTGFATTYIPASYSDDLQVIGVEEGKISTFLTGDFTSTNFPLKNLWKDSYAQIRKINYFMERALKAPVLSDVQRKEFVAQARFFRAYVYYQVFSNFKDAPVLLHAQPVEEAQDKPAKVSHKEGIAFIIEELDKAAADLPATYPNDELGRVTSPAAEAFKSRILLWAASPLNNTSNDLSAWQKAAAAAKKVMDGAAFSLQPDYNDPFLKKNVLVKPEVILEFRYNGLKGERQHGFDKNNSPAGYGGRGVNGPTQELVNEYEMKNGKMTTEAGSGYDPANPYAGRDIRFEKSILFNTAPFKGRPVETFTKGKDMPTTNASPTGYYTRKFIAEDFDYNKDPNTTSSTNWIILRYAEILLNYAEAQNEAVGPDATVYQAINDIRKRVKMPELAADLTQEQMRAKIRHERRIELAFEDQNRYNDLRRWKEAATALNKSVNGVTITKATNGSFTYAPKVSGSRVFTDKNYWMPIPLVELGVNPNLNPQNPGW</sequence>
<feature type="domain" description="SusD-like N-terminal" evidence="8">
    <location>
        <begin position="26"/>
        <end position="223"/>
    </location>
</feature>
<dbReference type="EMBL" id="FNGY01000001">
    <property type="protein sequence ID" value="SDL41371.1"/>
    <property type="molecule type" value="Genomic_DNA"/>
</dbReference>
<evidence type="ECO:0000259" key="7">
    <source>
        <dbReference type="Pfam" id="PF07980"/>
    </source>
</evidence>
<dbReference type="AlphaFoldDB" id="A0A1G9JV43"/>
<evidence type="ECO:0000256" key="4">
    <source>
        <dbReference type="ARBA" id="ARBA00023136"/>
    </source>
</evidence>
<feature type="domain" description="RagB/SusD" evidence="7">
    <location>
        <begin position="274"/>
        <end position="545"/>
    </location>
</feature>
<keyword evidence="5" id="KW-0998">Cell outer membrane</keyword>
<dbReference type="InterPro" id="IPR033985">
    <property type="entry name" value="SusD-like_N"/>
</dbReference>
<keyword evidence="3" id="KW-0732">Signal</keyword>
<name>A0A1G9JV43_9SPHI</name>
<dbReference type="OrthoDB" id="5694214at2"/>
<dbReference type="InterPro" id="IPR011990">
    <property type="entry name" value="TPR-like_helical_dom_sf"/>
</dbReference>
<evidence type="ECO:0000259" key="8">
    <source>
        <dbReference type="Pfam" id="PF14322"/>
    </source>
</evidence>
<dbReference type="Gene3D" id="1.25.40.390">
    <property type="match status" value="1"/>
</dbReference>
<comment type="subcellular location">
    <subcellularLocation>
        <location evidence="1">Cell outer membrane</location>
    </subcellularLocation>
</comment>
<dbReference type="SUPFAM" id="SSF48452">
    <property type="entry name" value="TPR-like"/>
    <property type="match status" value="1"/>
</dbReference>
<proteinExistence type="inferred from homology"/>
<evidence type="ECO:0000313" key="9">
    <source>
        <dbReference type="EMBL" id="SDL41371.1"/>
    </source>
</evidence>
<protein>
    <submittedName>
        <fullName evidence="9">Starch-binding associating with outer membrane</fullName>
    </submittedName>
</protein>
<keyword evidence="4" id="KW-0472">Membrane</keyword>
<dbReference type="Pfam" id="PF14322">
    <property type="entry name" value="SusD-like_3"/>
    <property type="match status" value="1"/>
</dbReference>
<dbReference type="InterPro" id="IPR012944">
    <property type="entry name" value="SusD_RagB_dom"/>
</dbReference>
<evidence type="ECO:0000256" key="2">
    <source>
        <dbReference type="ARBA" id="ARBA00006275"/>
    </source>
</evidence>
<dbReference type="Pfam" id="PF07980">
    <property type="entry name" value="SusD_RagB"/>
    <property type="match status" value="1"/>
</dbReference>
<evidence type="ECO:0000256" key="1">
    <source>
        <dbReference type="ARBA" id="ARBA00004442"/>
    </source>
</evidence>
<dbReference type="RefSeq" id="WP_074604418.1">
    <property type="nucleotide sequence ID" value="NZ_FNGY01000001.1"/>
</dbReference>
<gene>
    <name evidence="9" type="ORF">SAMN05421820_101383</name>
</gene>